<evidence type="ECO:0008006" key="3">
    <source>
        <dbReference type="Google" id="ProtNLM"/>
    </source>
</evidence>
<evidence type="ECO:0000313" key="2">
    <source>
        <dbReference type="Proteomes" id="UP000664167"/>
    </source>
</evidence>
<dbReference type="AlphaFoldDB" id="A0A939FD54"/>
<proteinExistence type="predicted"/>
<protein>
    <recommendedName>
        <fullName evidence="3">Asp23/Gls24 family envelope stress response protein</fullName>
    </recommendedName>
</protein>
<dbReference type="EMBL" id="JAFLRJ010000348">
    <property type="protein sequence ID" value="MBO0516026.1"/>
    <property type="molecule type" value="Genomic_DNA"/>
</dbReference>
<accession>A0A939FD54</accession>
<evidence type="ECO:0000313" key="1">
    <source>
        <dbReference type="EMBL" id="MBO0516026.1"/>
    </source>
</evidence>
<gene>
    <name evidence="1" type="ORF">J0695_30270</name>
</gene>
<dbReference type="RefSeq" id="WP_206967395.1">
    <property type="nucleotide sequence ID" value="NZ_BAAAJJ010000012.1"/>
</dbReference>
<sequence>MTQHPALTEELTVSVRGVPGVAFLKPGITDSLRSILRQSGRNGRVTPSPAGLKVSRPGGTGPWVIEVQIVTRAGMRVLDATRATRSAVEACLAARFPTDATHITVTVTGIV</sequence>
<dbReference type="Proteomes" id="UP000664167">
    <property type="component" value="Unassembled WGS sequence"/>
</dbReference>
<keyword evidence="2" id="KW-1185">Reference proteome</keyword>
<comment type="caution">
    <text evidence="1">The sequence shown here is derived from an EMBL/GenBank/DDBJ whole genome shotgun (WGS) entry which is preliminary data.</text>
</comment>
<name>A0A939FD54_9ACTN</name>
<organism evidence="1 2">
    <name type="scientific">Streptomyces beijiangensis</name>
    <dbReference type="NCBI Taxonomy" id="163361"/>
    <lineage>
        <taxon>Bacteria</taxon>
        <taxon>Bacillati</taxon>
        <taxon>Actinomycetota</taxon>
        <taxon>Actinomycetes</taxon>
        <taxon>Kitasatosporales</taxon>
        <taxon>Streptomycetaceae</taxon>
        <taxon>Streptomyces</taxon>
    </lineage>
</organism>
<reference evidence="1" key="1">
    <citation type="submission" date="2021-03" db="EMBL/GenBank/DDBJ databases">
        <title>Streptomyces poriferae sp. nov., a novel marine sponge-derived Actinobacteria species with anti-MRSA activity.</title>
        <authorList>
            <person name="Sandoval-Powers M."/>
            <person name="Kralova S."/>
            <person name="Nguyen G.-S."/>
            <person name="Fawwal D."/>
            <person name="Degnes K."/>
            <person name="Klinkenberg G."/>
            <person name="Sletta H."/>
            <person name="Wentzel A."/>
            <person name="Liles M.R."/>
        </authorList>
    </citation>
    <scope>NUCLEOTIDE SEQUENCE</scope>
    <source>
        <strain evidence="1">DSM 41794</strain>
    </source>
</reference>